<name>A0A3N0EKT9_SINP1</name>
<proteinExistence type="predicted"/>
<evidence type="ECO:0000313" key="2">
    <source>
        <dbReference type="Proteomes" id="UP000267469"/>
    </source>
</evidence>
<gene>
    <name evidence="1" type="ORF">ED312_08585</name>
</gene>
<dbReference type="Proteomes" id="UP000267469">
    <property type="component" value="Unassembled WGS sequence"/>
</dbReference>
<reference evidence="1 2" key="1">
    <citation type="submission" date="2018-10" db="EMBL/GenBank/DDBJ databases">
        <title>Sinomicrobium pectinilyticum sp. nov., a pectinase-producing bacterium isolated from alkaline and saline soil, and emended description of the genus Sinomicrobium.</title>
        <authorList>
            <person name="Cheng B."/>
            <person name="Li C."/>
            <person name="Lai Q."/>
            <person name="Du M."/>
            <person name="Shao Z."/>
            <person name="Xu P."/>
            <person name="Yang C."/>
        </authorList>
    </citation>
    <scope>NUCLEOTIDE SEQUENCE [LARGE SCALE GENOMIC DNA]</scope>
    <source>
        <strain evidence="1 2">5DNS001</strain>
    </source>
</reference>
<accession>A0A3N0EKT9</accession>
<dbReference type="EMBL" id="RJTM01000059">
    <property type="protein sequence ID" value="RNL88495.1"/>
    <property type="molecule type" value="Genomic_DNA"/>
</dbReference>
<dbReference type="RefSeq" id="WP_123215593.1">
    <property type="nucleotide sequence ID" value="NZ_RJTM01000059.1"/>
</dbReference>
<protein>
    <submittedName>
        <fullName evidence="1">Uncharacterized protein</fullName>
    </submittedName>
</protein>
<comment type="caution">
    <text evidence="1">The sequence shown here is derived from an EMBL/GenBank/DDBJ whole genome shotgun (WGS) entry which is preliminary data.</text>
</comment>
<keyword evidence="2" id="KW-1185">Reference proteome</keyword>
<organism evidence="1 2">
    <name type="scientific">Sinomicrobium pectinilyticum</name>
    <dbReference type="NCBI Taxonomy" id="1084421"/>
    <lineage>
        <taxon>Bacteria</taxon>
        <taxon>Pseudomonadati</taxon>
        <taxon>Bacteroidota</taxon>
        <taxon>Flavobacteriia</taxon>
        <taxon>Flavobacteriales</taxon>
        <taxon>Flavobacteriaceae</taxon>
        <taxon>Sinomicrobium</taxon>
    </lineage>
</organism>
<dbReference type="AlphaFoldDB" id="A0A3N0EKT9"/>
<sequence>MLSITNTDVTTQVNWNVHTEGRSADGIVQIPTLAADDEAAKKAANTEISNRKKYMLVITTVQQLLKEWQI</sequence>
<evidence type="ECO:0000313" key="1">
    <source>
        <dbReference type="EMBL" id="RNL88495.1"/>
    </source>
</evidence>